<gene>
    <name evidence="1" type="ORF">SAMN02746019_00019310</name>
</gene>
<dbReference type="Proteomes" id="UP000197025">
    <property type="component" value="Unassembled WGS sequence"/>
</dbReference>
<name>A0A212RMB8_9CHLR</name>
<protein>
    <submittedName>
        <fullName evidence="1">Uncharacterized conserved protein, DUF433 family</fullName>
    </submittedName>
</protein>
<reference evidence="2" key="1">
    <citation type="submission" date="2017-06" db="EMBL/GenBank/DDBJ databases">
        <authorList>
            <person name="Varghese N."/>
            <person name="Submissions S."/>
        </authorList>
    </citation>
    <scope>NUCLEOTIDE SEQUENCE [LARGE SCALE GENOMIC DNA]</scope>
    <source>
        <strain evidence="2">JAD2</strain>
    </source>
</reference>
<dbReference type="Gene3D" id="1.10.10.10">
    <property type="entry name" value="Winged helix-like DNA-binding domain superfamily/Winged helix DNA-binding domain"/>
    <property type="match status" value="1"/>
</dbReference>
<keyword evidence="2" id="KW-1185">Reference proteome</keyword>
<dbReference type="PANTHER" id="PTHR34849:SF3">
    <property type="entry name" value="SSR2962 PROTEIN"/>
    <property type="match status" value="1"/>
</dbReference>
<dbReference type="SUPFAM" id="SSF46689">
    <property type="entry name" value="Homeodomain-like"/>
    <property type="match status" value="1"/>
</dbReference>
<dbReference type="OrthoDB" id="200074at2"/>
<evidence type="ECO:0000313" key="1">
    <source>
        <dbReference type="EMBL" id="SNB73586.1"/>
    </source>
</evidence>
<sequence>MHLEWRGRIVVDPELHHGEPCIRGTRIPVYVIVSSLADGMSEEELLEQYPQLTREDIRAALAYVAELLQHEMIIELSGQK</sequence>
<dbReference type="InterPro" id="IPR009057">
    <property type="entry name" value="Homeodomain-like_sf"/>
</dbReference>
<proteinExistence type="predicted"/>
<dbReference type="PANTHER" id="PTHR34849">
    <property type="entry name" value="SSL5025 PROTEIN"/>
    <property type="match status" value="1"/>
</dbReference>
<evidence type="ECO:0000313" key="2">
    <source>
        <dbReference type="Proteomes" id="UP000197025"/>
    </source>
</evidence>
<dbReference type="InterPro" id="IPR007367">
    <property type="entry name" value="DUF433"/>
</dbReference>
<dbReference type="Pfam" id="PF04255">
    <property type="entry name" value="DUF433"/>
    <property type="match status" value="1"/>
</dbReference>
<dbReference type="AlphaFoldDB" id="A0A212RMB8"/>
<dbReference type="RefSeq" id="WP_088572184.1">
    <property type="nucleotide sequence ID" value="NZ_FYEK01000071.1"/>
</dbReference>
<organism evidence="1 2">
    <name type="scientific">Thermoflexus hugenholtzii JAD2</name>
    <dbReference type="NCBI Taxonomy" id="877466"/>
    <lineage>
        <taxon>Bacteria</taxon>
        <taxon>Bacillati</taxon>
        <taxon>Chloroflexota</taxon>
        <taxon>Thermoflexia</taxon>
        <taxon>Thermoflexales</taxon>
        <taxon>Thermoflexaceae</taxon>
        <taxon>Thermoflexus</taxon>
    </lineage>
</organism>
<dbReference type="EMBL" id="FYEK01000071">
    <property type="protein sequence ID" value="SNB73586.1"/>
    <property type="molecule type" value="Genomic_DNA"/>
</dbReference>
<dbReference type="InterPro" id="IPR036388">
    <property type="entry name" value="WH-like_DNA-bd_sf"/>
</dbReference>
<accession>A0A212RMB8</accession>
<dbReference type="InParanoid" id="A0A212RMB8"/>